<dbReference type="EMBL" id="LT906465">
    <property type="protein sequence ID" value="SNV40857.1"/>
    <property type="molecule type" value="Genomic_DNA"/>
</dbReference>
<reference evidence="2 3" key="1">
    <citation type="submission" date="2017-06" db="EMBL/GenBank/DDBJ databases">
        <authorList>
            <consortium name="Pathogen Informatics"/>
        </authorList>
    </citation>
    <scope>NUCLEOTIDE SEQUENCE [LARGE SCALE GENOMIC DNA]</scope>
    <source>
        <strain evidence="2 3">NCTC13490</strain>
    </source>
</reference>
<dbReference type="KEGG" id="ctak:4412677_00835"/>
<name>A0A239X2D2_9FLAO</name>
<feature type="region of interest" description="Disordered" evidence="1">
    <location>
        <begin position="1"/>
        <end position="32"/>
    </location>
</feature>
<dbReference type="AlphaFoldDB" id="A0A239X2D2"/>
<protein>
    <submittedName>
        <fullName evidence="2">Uncharacterized protein</fullName>
    </submittedName>
</protein>
<accession>A0A239X2D2</accession>
<evidence type="ECO:0000313" key="2">
    <source>
        <dbReference type="EMBL" id="SNV40857.1"/>
    </source>
</evidence>
<dbReference type="Proteomes" id="UP000215196">
    <property type="component" value="Chromosome 1"/>
</dbReference>
<organism evidence="2 3">
    <name type="scientific">Chryseobacterium taklimakanense</name>
    <dbReference type="NCBI Taxonomy" id="536441"/>
    <lineage>
        <taxon>Bacteria</taxon>
        <taxon>Pseudomonadati</taxon>
        <taxon>Bacteroidota</taxon>
        <taxon>Flavobacteriia</taxon>
        <taxon>Flavobacteriales</taxon>
        <taxon>Weeksellaceae</taxon>
        <taxon>Chryseobacterium group</taxon>
        <taxon>Chryseobacterium</taxon>
    </lineage>
</organism>
<keyword evidence="3" id="KW-1185">Reference proteome</keyword>
<evidence type="ECO:0000256" key="1">
    <source>
        <dbReference type="SAM" id="MobiDB-lite"/>
    </source>
</evidence>
<sequence>MKFINSEELFSHLTNETPDAKGGKTRRETHFA</sequence>
<gene>
    <name evidence="2" type="ORF">SAMEA4412677_00835</name>
</gene>
<proteinExistence type="predicted"/>
<feature type="compositionally biased region" description="Basic and acidic residues" evidence="1">
    <location>
        <begin position="18"/>
        <end position="32"/>
    </location>
</feature>
<evidence type="ECO:0000313" key="3">
    <source>
        <dbReference type="Proteomes" id="UP000215196"/>
    </source>
</evidence>